<evidence type="ECO:0008006" key="3">
    <source>
        <dbReference type="Google" id="ProtNLM"/>
    </source>
</evidence>
<dbReference type="KEGG" id="fli:Fleli_2201"/>
<dbReference type="RefSeq" id="WP_014798027.1">
    <property type="nucleotide sequence ID" value="NC_018018.1"/>
</dbReference>
<organism evidence="1 2">
    <name type="scientific">Bernardetia litoralis (strain ATCC 23117 / DSM 6794 / NBRC 15988 / NCIMB 1366 / Fx l1 / Sio-4)</name>
    <name type="common">Flexibacter litoralis</name>
    <dbReference type="NCBI Taxonomy" id="880071"/>
    <lineage>
        <taxon>Bacteria</taxon>
        <taxon>Pseudomonadati</taxon>
        <taxon>Bacteroidota</taxon>
        <taxon>Cytophagia</taxon>
        <taxon>Cytophagales</taxon>
        <taxon>Bernardetiaceae</taxon>
        <taxon>Bernardetia</taxon>
    </lineage>
</organism>
<dbReference type="Gene3D" id="1.20.1290.10">
    <property type="entry name" value="AhpD-like"/>
    <property type="match status" value="1"/>
</dbReference>
<dbReference type="HOGENOM" id="CLU_082760_4_3_10"/>
<protein>
    <recommendedName>
        <fullName evidence="3">Peroxidase-related enzyme</fullName>
    </recommendedName>
</protein>
<dbReference type="eggNOG" id="COG2128">
    <property type="taxonomic scope" value="Bacteria"/>
</dbReference>
<dbReference type="InterPro" id="IPR029032">
    <property type="entry name" value="AhpD-like"/>
</dbReference>
<evidence type="ECO:0000313" key="1">
    <source>
        <dbReference type="EMBL" id="AFM04580.1"/>
    </source>
</evidence>
<sequence>MARVSLVKLEQVDDVIIKDIFDWVTEMEGAVPNHFFVELNFPEFMKAKLGATKVLWSMGELTMPEIQHIGIIVSKHNGCPYCTGAFCTILNYGLQTDEEYVKAFAEKELEVIENQRLKTILEFAVKANLSPKEITDADVEGLRKLGFTDKGIVQIIHVVSDFAAYNRLNLALNTDYDYRDTWREMSFKWSNKSGEPEGDNTRGVLPN</sequence>
<dbReference type="AlphaFoldDB" id="I4AKU5"/>
<gene>
    <name evidence="1" type="ordered locus">Fleli_2201</name>
</gene>
<dbReference type="EMBL" id="CP003345">
    <property type="protein sequence ID" value="AFM04580.1"/>
    <property type="molecule type" value="Genomic_DNA"/>
</dbReference>
<dbReference type="PANTHER" id="PTHR35446">
    <property type="entry name" value="SI:CH211-175M2.5"/>
    <property type="match status" value="1"/>
</dbReference>
<dbReference type="PANTHER" id="PTHR35446:SF2">
    <property type="entry name" value="CARBOXYMUCONOLACTONE DECARBOXYLASE-LIKE DOMAIN-CONTAINING PROTEIN"/>
    <property type="match status" value="1"/>
</dbReference>
<reference evidence="2" key="1">
    <citation type="submission" date="2012-06" db="EMBL/GenBank/DDBJ databases">
        <title>The complete genome of Flexibacter litoralis DSM 6794.</title>
        <authorList>
            <person name="Lucas S."/>
            <person name="Copeland A."/>
            <person name="Lapidus A."/>
            <person name="Glavina del Rio T."/>
            <person name="Dalin E."/>
            <person name="Tice H."/>
            <person name="Bruce D."/>
            <person name="Goodwin L."/>
            <person name="Pitluck S."/>
            <person name="Peters L."/>
            <person name="Ovchinnikova G."/>
            <person name="Lu M."/>
            <person name="Kyrpides N."/>
            <person name="Mavromatis K."/>
            <person name="Ivanova N."/>
            <person name="Brettin T."/>
            <person name="Detter J.C."/>
            <person name="Han C."/>
            <person name="Larimer F."/>
            <person name="Land M."/>
            <person name="Hauser L."/>
            <person name="Markowitz V."/>
            <person name="Cheng J.-F."/>
            <person name="Hugenholtz P."/>
            <person name="Woyke T."/>
            <person name="Wu D."/>
            <person name="Spring S."/>
            <person name="Lang E."/>
            <person name="Kopitz M."/>
            <person name="Brambilla E."/>
            <person name="Klenk H.-P."/>
            <person name="Eisen J.A."/>
        </authorList>
    </citation>
    <scope>NUCLEOTIDE SEQUENCE [LARGE SCALE GENOMIC DNA]</scope>
    <source>
        <strain evidence="2">ATCC 23117 / DSM 6794 / NBRC 15988 / NCIMB 1366 / Sio-4</strain>
    </source>
</reference>
<keyword evidence="2" id="KW-1185">Reference proteome</keyword>
<dbReference type="STRING" id="880071.Fleli_2201"/>
<dbReference type="Proteomes" id="UP000006054">
    <property type="component" value="Chromosome"/>
</dbReference>
<proteinExistence type="predicted"/>
<evidence type="ECO:0000313" key="2">
    <source>
        <dbReference type="Proteomes" id="UP000006054"/>
    </source>
</evidence>
<accession>I4AKU5</accession>
<name>I4AKU5_BERLS</name>
<dbReference type="SUPFAM" id="SSF69118">
    <property type="entry name" value="AhpD-like"/>
    <property type="match status" value="1"/>
</dbReference>